<evidence type="ECO:0000256" key="15">
    <source>
        <dbReference type="PROSITE-ProRule" id="PRU00560"/>
    </source>
</evidence>
<evidence type="ECO:0000256" key="2">
    <source>
        <dbReference type="ARBA" id="ARBA00022741"/>
    </source>
</evidence>
<evidence type="ECO:0000313" key="20">
    <source>
        <dbReference type="Proteomes" id="UP000198795"/>
    </source>
</evidence>
<evidence type="ECO:0000256" key="1">
    <source>
        <dbReference type="ARBA" id="ARBA00022722"/>
    </source>
</evidence>
<dbReference type="PROSITE" id="PS51217">
    <property type="entry name" value="UVRD_HELICASE_CTER"/>
    <property type="match status" value="1"/>
</dbReference>
<keyword evidence="7 15" id="KW-0067">ATP-binding</keyword>
<dbReference type="SUPFAM" id="SSF52540">
    <property type="entry name" value="P-loop containing nucleoside triphosphate hydrolases"/>
    <property type="match status" value="1"/>
</dbReference>
<protein>
    <recommendedName>
        <fullName evidence="12">DNA 3'-5' helicase</fullName>
        <ecNumber evidence="12">5.6.2.4</ecNumber>
    </recommendedName>
    <alternativeName>
        <fullName evidence="13">DNA 3'-5' helicase II</fullName>
    </alternativeName>
</protein>
<evidence type="ECO:0000256" key="9">
    <source>
        <dbReference type="ARBA" id="ARBA00023204"/>
    </source>
</evidence>
<evidence type="ECO:0000256" key="13">
    <source>
        <dbReference type="ARBA" id="ARBA00034923"/>
    </source>
</evidence>
<evidence type="ECO:0000256" key="7">
    <source>
        <dbReference type="ARBA" id="ARBA00022840"/>
    </source>
</evidence>
<keyword evidence="1" id="KW-0540">Nuclease</keyword>
<proteinExistence type="predicted"/>
<evidence type="ECO:0000256" key="12">
    <source>
        <dbReference type="ARBA" id="ARBA00034808"/>
    </source>
</evidence>
<evidence type="ECO:0000256" key="16">
    <source>
        <dbReference type="SAM" id="MobiDB-lite"/>
    </source>
</evidence>
<evidence type="ECO:0000259" key="18">
    <source>
        <dbReference type="PROSITE" id="PS51217"/>
    </source>
</evidence>
<dbReference type="InterPro" id="IPR014017">
    <property type="entry name" value="DNA_helicase_UvrD-like_C"/>
</dbReference>
<dbReference type="PANTHER" id="PTHR11070:SF2">
    <property type="entry name" value="ATP-DEPENDENT DNA HELICASE SRS2"/>
    <property type="match status" value="1"/>
</dbReference>
<evidence type="ECO:0000256" key="3">
    <source>
        <dbReference type="ARBA" id="ARBA00022763"/>
    </source>
</evidence>
<dbReference type="PANTHER" id="PTHR11070">
    <property type="entry name" value="UVRD / RECB / PCRA DNA HELICASE FAMILY MEMBER"/>
    <property type="match status" value="1"/>
</dbReference>
<evidence type="ECO:0000256" key="11">
    <source>
        <dbReference type="ARBA" id="ARBA00034617"/>
    </source>
</evidence>
<keyword evidence="20" id="KW-1185">Reference proteome</keyword>
<evidence type="ECO:0000256" key="6">
    <source>
        <dbReference type="ARBA" id="ARBA00022839"/>
    </source>
</evidence>
<dbReference type="EMBL" id="FNJC01000001">
    <property type="protein sequence ID" value="SDO17783.1"/>
    <property type="molecule type" value="Genomic_DNA"/>
</dbReference>
<dbReference type="GO" id="GO:0004386">
    <property type="term" value="F:helicase activity"/>
    <property type="evidence" value="ECO:0007669"/>
    <property type="project" value="UniProtKB-KW"/>
</dbReference>
<gene>
    <name evidence="19" type="ORF">SAMN04488061_0491</name>
</gene>
<evidence type="ECO:0000256" key="5">
    <source>
        <dbReference type="ARBA" id="ARBA00022806"/>
    </source>
</evidence>
<dbReference type="Pfam" id="PF13361">
    <property type="entry name" value="UvrD_C"/>
    <property type="match status" value="1"/>
</dbReference>
<dbReference type="InterPro" id="IPR027417">
    <property type="entry name" value="P-loop_NTPase"/>
</dbReference>
<dbReference type="InterPro" id="IPR014151">
    <property type="entry name" value="DNA_helicase_AddA"/>
</dbReference>
<feature type="domain" description="UvrD-like helicase C-terminal" evidence="18">
    <location>
        <begin position="518"/>
        <end position="803"/>
    </location>
</feature>
<dbReference type="InterPro" id="IPR038726">
    <property type="entry name" value="PDDEXK_AddAB-type"/>
</dbReference>
<feature type="binding site" evidence="15">
    <location>
        <begin position="30"/>
        <end position="37"/>
    </location>
    <ligand>
        <name>ATP</name>
        <dbReference type="ChEBI" id="CHEBI:30616"/>
    </ligand>
</feature>
<evidence type="ECO:0000256" key="4">
    <source>
        <dbReference type="ARBA" id="ARBA00022801"/>
    </source>
</evidence>
<sequence>MLSNVVAELESTSRRQSQASDPSVSAWVSANAGTGKTHVLTMRTLRLLLAGTAPERILCLTYTKAAAAEMSTRVFDRLSEWVTATGSDLDASLKKLLGRTPTDEERARARTLFTRAIETPGGLKVQTIHAFCERLLQRFPLEAGVPPGFSTLDDDLGRLLKREAIDGTLREAVKHNDRRIGQALKTAIAYAAEDRFDKVLSEAIAARDWLLAAIDRTSRMDAEDAEAAFAAADLDLRTAIGVRRKGRVSDIEKDMAEVLSSGTLGRIVEVWSQGKSTDVKIAEALAQAKGAKDIRGTLGGFQRAFLTSTGGPRARIATKAIQDTEPGLCDQLTDARDKFAKLDTERKGLACVEATVALMVLASDVLQRYSDAKARRAALDFDDLIEKTARLLGAGSGGAADWVLYKLDGGIDHILVDESQDTSPAQWNVVETLAREFYSGEGAREDVRTLFAVGDEKQSIYSFQGAAPEMFAQKGKQFSDMSKTAGQTWHSVELDLSFRTVEPILNAVDRVFANPGRTPGLGSIGAEIRHAAARVGHGGLVEIWPTETPEDADTTDAWIPLGEKAAVAPADKLASRIARTIKSWLEAGERLVSQDRPITPGDILILVSKRRPFAAPMVAALKALGIPVAGADRMELNDQLAVQDLVALGDFVTLPDNDLALANVLKSPMFGLDDDDLFDLAYKRSGSLWRSLIEAQGRDARYLEAASLLKGWRQRADFQPPFEFFAQVLDRDGMRRRLLARLGTEAADPLDEFLNLAISYDDDAAPSLTGFLTWLRSGQRQVKRDMEQGSNEVRVMTVHASKGLEAPIVFLADTCRGAASGPDKEPLITISPSQKAPPLRAWRIKGASQIEAVQSARTAKARADLEEQNRLLYVAMTRARDRLYIAGFEGKNGRHDNCWYDIICDGLAELSDEFNDAEGRLIRRVSSSQAAPVEKAKTESSGAVANVPMPEWAPRAPARDAVVSLPLAPSKLTPYDVDEAGDPEPGKPAVSLDEVPDDPPTPTPLIAQPDYRFLRGTLTHALLEHLPLVPEYRRPEMAERYLTLRGADLPPGVQSSIISETLAILNDARFAPLFGPRSRAEVAIAADIPRPDGKGPTLRLTGKIDRLAEVGDDLMIVDYKSNRTAPDDVTDVAETYLLQLAAYRLALTSIYPGKKLRVALLWTFGPRILEIPDAQVAQAELRLWELSATSS</sequence>
<name>A0A1H0HFE9_9HYPH</name>
<dbReference type="InterPro" id="IPR000212">
    <property type="entry name" value="DNA_helicase_UvrD/REP"/>
</dbReference>
<keyword evidence="2 15" id="KW-0547">Nucleotide-binding</keyword>
<keyword evidence="9" id="KW-0234">DNA repair</keyword>
<organism evidence="19 20">
    <name type="scientific">Filomicrobium insigne</name>
    <dbReference type="NCBI Taxonomy" id="418854"/>
    <lineage>
        <taxon>Bacteria</taxon>
        <taxon>Pseudomonadati</taxon>
        <taxon>Pseudomonadota</taxon>
        <taxon>Alphaproteobacteria</taxon>
        <taxon>Hyphomicrobiales</taxon>
        <taxon>Hyphomicrobiaceae</taxon>
        <taxon>Filomicrobium</taxon>
    </lineage>
</organism>
<keyword evidence="5 15" id="KW-0347">Helicase</keyword>
<feature type="domain" description="UvrD-like helicase ATP-binding" evidence="17">
    <location>
        <begin position="9"/>
        <end position="501"/>
    </location>
</feature>
<dbReference type="Proteomes" id="UP000198795">
    <property type="component" value="Unassembled WGS sequence"/>
</dbReference>
<dbReference type="InterPro" id="IPR011335">
    <property type="entry name" value="Restrct_endonuc-II-like"/>
</dbReference>
<dbReference type="InterPro" id="IPR011604">
    <property type="entry name" value="PDDEXK-like_dom_sf"/>
</dbReference>
<dbReference type="Gene3D" id="3.90.320.10">
    <property type="match status" value="1"/>
</dbReference>
<comment type="catalytic activity">
    <reaction evidence="14">
        <text>ATP + H2O = ADP + phosphate + H(+)</text>
        <dbReference type="Rhea" id="RHEA:13065"/>
        <dbReference type="ChEBI" id="CHEBI:15377"/>
        <dbReference type="ChEBI" id="CHEBI:15378"/>
        <dbReference type="ChEBI" id="CHEBI:30616"/>
        <dbReference type="ChEBI" id="CHEBI:43474"/>
        <dbReference type="ChEBI" id="CHEBI:456216"/>
        <dbReference type="EC" id="5.6.2.4"/>
    </reaction>
</comment>
<keyword evidence="6" id="KW-0269">Exonuclease</keyword>
<dbReference type="NCBIfam" id="TIGR02784">
    <property type="entry name" value="addA_alphas"/>
    <property type="match status" value="1"/>
</dbReference>
<accession>A0A1H0HFE9</accession>
<dbReference type="Pfam" id="PF00580">
    <property type="entry name" value="UvrD-helicase"/>
    <property type="match status" value="1"/>
</dbReference>
<dbReference type="EC" id="5.6.2.4" evidence="12"/>
<dbReference type="PROSITE" id="PS51198">
    <property type="entry name" value="UVRD_HELICASE_ATP_BIND"/>
    <property type="match status" value="1"/>
</dbReference>
<dbReference type="InterPro" id="IPR014016">
    <property type="entry name" value="UvrD-like_ATP-bd"/>
</dbReference>
<feature type="region of interest" description="Disordered" evidence="16">
    <location>
        <begin position="973"/>
        <end position="1007"/>
    </location>
</feature>
<reference evidence="19 20" key="1">
    <citation type="submission" date="2016-10" db="EMBL/GenBank/DDBJ databases">
        <authorList>
            <person name="Varghese N."/>
            <person name="Submissions S."/>
        </authorList>
    </citation>
    <scope>NUCLEOTIDE SEQUENCE [LARGE SCALE GENOMIC DNA]</scope>
    <source>
        <strain evidence="19 20">CGMCC 1.6497</strain>
    </source>
</reference>
<comment type="caution">
    <text evidence="19">The sequence shown here is derived from an EMBL/GenBank/DDBJ whole genome shotgun (WGS) entry which is preliminary data.</text>
</comment>
<evidence type="ECO:0000313" key="19">
    <source>
        <dbReference type="EMBL" id="SDO17783.1"/>
    </source>
</evidence>
<dbReference type="Gene3D" id="3.40.50.300">
    <property type="entry name" value="P-loop containing nucleotide triphosphate hydrolases"/>
    <property type="match status" value="4"/>
</dbReference>
<keyword evidence="4 15" id="KW-0378">Hydrolase</keyword>
<evidence type="ECO:0000259" key="17">
    <source>
        <dbReference type="PROSITE" id="PS51198"/>
    </source>
</evidence>
<dbReference type="Pfam" id="PF12705">
    <property type="entry name" value="PDDEXK_1"/>
    <property type="match status" value="1"/>
</dbReference>
<comment type="catalytic activity">
    <reaction evidence="11">
        <text>Couples ATP hydrolysis with the unwinding of duplex DNA by translocating in the 3'-5' direction.</text>
        <dbReference type="EC" id="5.6.2.4"/>
    </reaction>
</comment>
<dbReference type="SUPFAM" id="SSF52980">
    <property type="entry name" value="Restriction endonuclease-like"/>
    <property type="match status" value="1"/>
</dbReference>
<evidence type="ECO:0000256" key="14">
    <source>
        <dbReference type="ARBA" id="ARBA00048988"/>
    </source>
</evidence>
<dbReference type="RefSeq" id="WP_090226341.1">
    <property type="nucleotide sequence ID" value="NZ_FNJC01000001.1"/>
</dbReference>
<dbReference type="Gene3D" id="1.10.486.10">
    <property type="entry name" value="PCRA, domain 4"/>
    <property type="match status" value="1"/>
</dbReference>
<evidence type="ECO:0000256" key="10">
    <source>
        <dbReference type="ARBA" id="ARBA00023235"/>
    </source>
</evidence>
<keyword evidence="10" id="KW-0413">Isomerase</keyword>
<evidence type="ECO:0000256" key="8">
    <source>
        <dbReference type="ARBA" id="ARBA00023125"/>
    </source>
</evidence>
<keyword evidence="8" id="KW-0238">DNA-binding</keyword>
<keyword evidence="3" id="KW-0227">DNA damage</keyword>